<dbReference type="EMBL" id="KB096023">
    <property type="protein sequence ID" value="ESO08893.1"/>
    <property type="molecule type" value="Genomic_DNA"/>
</dbReference>
<dbReference type="PROSITE" id="PS50209">
    <property type="entry name" value="CARD"/>
    <property type="match status" value="1"/>
</dbReference>
<feature type="region of interest" description="Disordered" evidence="1">
    <location>
        <begin position="140"/>
        <end position="220"/>
    </location>
</feature>
<dbReference type="AlphaFoldDB" id="T1F102"/>
<evidence type="ECO:0000313" key="5">
    <source>
        <dbReference type="Proteomes" id="UP000015101"/>
    </source>
</evidence>
<dbReference type="EMBL" id="AMQM01003103">
    <property type="status" value="NOT_ANNOTATED_CDS"/>
    <property type="molecule type" value="Genomic_DNA"/>
</dbReference>
<gene>
    <name evidence="4" type="primary">20202502</name>
    <name evidence="3" type="ORF">HELRODRAFT_168812</name>
</gene>
<feature type="compositionally biased region" description="Polar residues" evidence="1">
    <location>
        <begin position="197"/>
        <end position="220"/>
    </location>
</feature>
<evidence type="ECO:0000313" key="3">
    <source>
        <dbReference type="EMBL" id="ESO08893.1"/>
    </source>
</evidence>
<feature type="compositionally biased region" description="Pro residues" evidence="1">
    <location>
        <begin position="166"/>
        <end position="179"/>
    </location>
</feature>
<organism evidence="4 5">
    <name type="scientific">Helobdella robusta</name>
    <name type="common">Californian leech</name>
    <dbReference type="NCBI Taxonomy" id="6412"/>
    <lineage>
        <taxon>Eukaryota</taxon>
        <taxon>Metazoa</taxon>
        <taxon>Spiralia</taxon>
        <taxon>Lophotrochozoa</taxon>
        <taxon>Annelida</taxon>
        <taxon>Clitellata</taxon>
        <taxon>Hirudinea</taxon>
        <taxon>Rhynchobdellida</taxon>
        <taxon>Glossiphoniidae</taxon>
        <taxon>Helobdella</taxon>
    </lineage>
</organism>
<dbReference type="Proteomes" id="UP000015101">
    <property type="component" value="Unassembled WGS sequence"/>
</dbReference>
<reference evidence="4" key="3">
    <citation type="submission" date="2015-06" db="UniProtKB">
        <authorList>
            <consortium name="EnsemblMetazoa"/>
        </authorList>
    </citation>
    <scope>IDENTIFICATION</scope>
</reference>
<evidence type="ECO:0000259" key="2">
    <source>
        <dbReference type="PROSITE" id="PS50209"/>
    </source>
</evidence>
<keyword evidence="5" id="KW-1185">Reference proteome</keyword>
<dbReference type="EnsemblMetazoa" id="HelroT168812">
    <property type="protein sequence ID" value="HelroP168812"/>
    <property type="gene ID" value="HelroG168812"/>
</dbReference>
<feature type="domain" description="CARD" evidence="2">
    <location>
        <begin position="29"/>
        <end position="94"/>
    </location>
</feature>
<dbReference type="InterPro" id="IPR001315">
    <property type="entry name" value="CARD"/>
</dbReference>
<dbReference type="GeneID" id="20202502"/>
<dbReference type="GO" id="GO:0042981">
    <property type="term" value="P:regulation of apoptotic process"/>
    <property type="evidence" value="ECO:0007669"/>
    <property type="project" value="InterPro"/>
</dbReference>
<accession>T1F102</accession>
<evidence type="ECO:0000256" key="1">
    <source>
        <dbReference type="SAM" id="MobiDB-lite"/>
    </source>
</evidence>
<dbReference type="InParanoid" id="T1F102"/>
<proteinExistence type="predicted"/>
<protein>
    <recommendedName>
        <fullName evidence="2">CARD domain-containing protein</fullName>
    </recommendedName>
</protein>
<sequence length="550" mass="61965">MIQWNLDYFYMEIIKILEVSEELRTSLTSDKARNKELFQMVHVLLPSLVKVAVDPLIDYLVDNDVLSSEDLDDLCIDSNLTKMTRLTLHMDALPLLRINNYFYSLRAVSKEDWERSYAKHFEMLEFDCGLVDDDLLGSSRRQSLSSPLRNSSGPLPSLPPSQLSSQPPPPSSSQPPPPSSSSSSFVTPCDDPIVTKADNSNDCVDLMNNNPGVSNRSNELNDLNAPVSKAASFRHINSLQFDRMHQSLAPAKIRLFLNLARPDLVAGFRAGFKRLSTFKNIQQQNQNTKSSLSSKSSNISVSCNSNLNDELPSCEPTLTLDLKTDFDEQETQQPQLQQQQPSFSCSDNGCSSCVGKQTTVTSSLSSNKISSGCSNHSSSCSQEFVLIPNVLKIKNMTGASKVDVFRKFEAFHDYIVKNNVEKINNDEATITFNNGEHALLFMDIYKGRRSLYVRSSIPHLAMYVQYTRRIPYVRCCTLLYAVVRRCCTLLYAVVVRVLVRVKPAENRNAFRTAEIWGKKKEINFPNTHKLMHVWANIEGDHVQQATELHQ</sequence>
<dbReference type="HOGENOM" id="CLU_495476_0_0_1"/>
<evidence type="ECO:0000313" key="4">
    <source>
        <dbReference type="EnsemblMetazoa" id="HelroP168812"/>
    </source>
</evidence>
<dbReference type="RefSeq" id="XP_009012915.1">
    <property type="nucleotide sequence ID" value="XM_009014667.1"/>
</dbReference>
<dbReference type="KEGG" id="hro:HELRODRAFT_168812"/>
<reference evidence="5" key="1">
    <citation type="submission" date="2012-12" db="EMBL/GenBank/DDBJ databases">
        <authorList>
            <person name="Hellsten U."/>
            <person name="Grimwood J."/>
            <person name="Chapman J.A."/>
            <person name="Shapiro H."/>
            <person name="Aerts A."/>
            <person name="Otillar R.P."/>
            <person name="Terry A.Y."/>
            <person name="Boore J.L."/>
            <person name="Simakov O."/>
            <person name="Marletaz F."/>
            <person name="Cho S.-J."/>
            <person name="Edsinger-Gonzales E."/>
            <person name="Havlak P."/>
            <person name="Kuo D.-H."/>
            <person name="Larsson T."/>
            <person name="Lv J."/>
            <person name="Arendt D."/>
            <person name="Savage R."/>
            <person name="Osoegawa K."/>
            <person name="de Jong P."/>
            <person name="Lindberg D.R."/>
            <person name="Seaver E.C."/>
            <person name="Weisblat D.A."/>
            <person name="Putnam N.H."/>
            <person name="Grigoriev I.V."/>
            <person name="Rokhsar D.S."/>
        </authorList>
    </citation>
    <scope>NUCLEOTIDE SEQUENCE</scope>
</reference>
<name>T1F102_HELRO</name>
<dbReference type="CTD" id="20202502"/>
<feature type="compositionally biased region" description="Low complexity" evidence="1">
    <location>
        <begin position="140"/>
        <end position="165"/>
    </location>
</feature>
<reference evidence="3 5" key="2">
    <citation type="journal article" date="2013" name="Nature">
        <title>Insights into bilaterian evolution from three spiralian genomes.</title>
        <authorList>
            <person name="Simakov O."/>
            <person name="Marletaz F."/>
            <person name="Cho S.J."/>
            <person name="Edsinger-Gonzales E."/>
            <person name="Havlak P."/>
            <person name="Hellsten U."/>
            <person name="Kuo D.H."/>
            <person name="Larsson T."/>
            <person name="Lv J."/>
            <person name="Arendt D."/>
            <person name="Savage R."/>
            <person name="Osoegawa K."/>
            <person name="de Jong P."/>
            <person name="Grimwood J."/>
            <person name="Chapman J.A."/>
            <person name="Shapiro H."/>
            <person name="Aerts A."/>
            <person name="Otillar R.P."/>
            <person name="Terry A.Y."/>
            <person name="Boore J.L."/>
            <person name="Grigoriev I.V."/>
            <person name="Lindberg D.R."/>
            <person name="Seaver E.C."/>
            <person name="Weisblat D.A."/>
            <person name="Putnam N.H."/>
            <person name="Rokhsar D.S."/>
        </authorList>
    </citation>
    <scope>NUCLEOTIDE SEQUENCE</scope>
</reference>